<proteinExistence type="predicted"/>
<name>A0ABN1GRV1_9CAUL</name>
<organism evidence="1 2">
    <name type="scientific">Brevundimonas kwangchunensis</name>
    <dbReference type="NCBI Taxonomy" id="322163"/>
    <lineage>
        <taxon>Bacteria</taxon>
        <taxon>Pseudomonadati</taxon>
        <taxon>Pseudomonadota</taxon>
        <taxon>Alphaproteobacteria</taxon>
        <taxon>Caulobacterales</taxon>
        <taxon>Caulobacteraceae</taxon>
        <taxon>Brevundimonas</taxon>
    </lineage>
</organism>
<dbReference type="Proteomes" id="UP001501352">
    <property type="component" value="Unassembled WGS sequence"/>
</dbReference>
<gene>
    <name evidence="1" type="ORF">GCM10009422_11160</name>
</gene>
<comment type="caution">
    <text evidence="1">The sequence shown here is derived from an EMBL/GenBank/DDBJ whole genome shotgun (WGS) entry which is preliminary data.</text>
</comment>
<dbReference type="EMBL" id="BAAAGA010000002">
    <property type="protein sequence ID" value="GAA0617682.1"/>
    <property type="molecule type" value="Genomic_DNA"/>
</dbReference>
<accession>A0ABN1GRV1</accession>
<sequence>MTRRRLSIDRLIFLLGAVVLALGALSLWLVTQNGFGPPGPSPEDRARDQVREHMGPGARIRYTEEGRRSAICGYVADEGQVIAFISRPNRLMLETDPLRAEFNQLQGDLCPGFLRRPPAAR</sequence>
<dbReference type="RefSeq" id="WP_343791539.1">
    <property type="nucleotide sequence ID" value="NZ_BAAAGA010000002.1"/>
</dbReference>
<keyword evidence="2" id="KW-1185">Reference proteome</keyword>
<reference evidence="1 2" key="1">
    <citation type="journal article" date="2019" name="Int. J. Syst. Evol. Microbiol.">
        <title>The Global Catalogue of Microorganisms (GCM) 10K type strain sequencing project: providing services to taxonomists for standard genome sequencing and annotation.</title>
        <authorList>
            <consortium name="The Broad Institute Genomics Platform"/>
            <consortium name="The Broad Institute Genome Sequencing Center for Infectious Disease"/>
            <person name="Wu L."/>
            <person name="Ma J."/>
        </authorList>
    </citation>
    <scope>NUCLEOTIDE SEQUENCE [LARGE SCALE GENOMIC DNA]</scope>
    <source>
        <strain evidence="1 2">JCM 12928</strain>
    </source>
</reference>
<evidence type="ECO:0000313" key="2">
    <source>
        <dbReference type="Proteomes" id="UP001501352"/>
    </source>
</evidence>
<protein>
    <submittedName>
        <fullName evidence="1">Uncharacterized protein</fullName>
    </submittedName>
</protein>
<evidence type="ECO:0000313" key="1">
    <source>
        <dbReference type="EMBL" id="GAA0617682.1"/>
    </source>
</evidence>